<proteinExistence type="predicted"/>
<gene>
    <name evidence="1" type="ORF">SLNSH_13780</name>
</gene>
<accession>A0A2T1HSQ6</accession>
<name>A0A2T1HSQ6_9HYPH</name>
<reference evidence="2" key="1">
    <citation type="submission" date="2018-03" db="EMBL/GenBank/DDBJ databases">
        <authorList>
            <person name="Sun L."/>
            <person name="Liu H."/>
            <person name="Chen W."/>
            <person name="Huang K."/>
            <person name="Liu W."/>
            <person name="Gao X."/>
        </authorList>
    </citation>
    <scope>NUCLEOTIDE SEQUENCE [LARGE SCALE GENOMIC DNA]</scope>
    <source>
        <strain evidence="2">SH9</strain>
    </source>
</reference>
<dbReference type="AlphaFoldDB" id="A0A2T1HSQ6"/>
<evidence type="ECO:0000313" key="1">
    <source>
        <dbReference type="EMBL" id="PSC04559.1"/>
    </source>
</evidence>
<evidence type="ECO:0000313" key="2">
    <source>
        <dbReference type="Proteomes" id="UP000239772"/>
    </source>
</evidence>
<sequence>MRYKRDSGGNCTAMIPYYGPAALWIGRIAAQRPMNTSSDRIFTDARTAERCFFTEMECRTWLARLTLDWAPKPGFATCEPGGGVLMRGGRGPVKP</sequence>
<protein>
    <submittedName>
        <fullName evidence="1">Uncharacterized protein</fullName>
    </submittedName>
</protein>
<keyword evidence="2" id="KW-1185">Reference proteome</keyword>
<organism evidence="1 2">
    <name type="scientific">Alsobacter soli</name>
    <dbReference type="NCBI Taxonomy" id="2109933"/>
    <lineage>
        <taxon>Bacteria</taxon>
        <taxon>Pseudomonadati</taxon>
        <taxon>Pseudomonadota</taxon>
        <taxon>Alphaproteobacteria</taxon>
        <taxon>Hyphomicrobiales</taxon>
        <taxon>Alsobacteraceae</taxon>
        <taxon>Alsobacter</taxon>
    </lineage>
</organism>
<comment type="caution">
    <text evidence="1">The sequence shown here is derived from an EMBL/GenBank/DDBJ whole genome shotgun (WGS) entry which is preliminary data.</text>
</comment>
<dbReference type="Proteomes" id="UP000239772">
    <property type="component" value="Unassembled WGS sequence"/>
</dbReference>
<dbReference type="EMBL" id="PVZS01000013">
    <property type="protein sequence ID" value="PSC04559.1"/>
    <property type="molecule type" value="Genomic_DNA"/>
</dbReference>